<dbReference type="Gene3D" id="1.10.10.10">
    <property type="entry name" value="Winged helix-like DNA-binding domain superfamily/Winged helix DNA-binding domain"/>
    <property type="match status" value="1"/>
</dbReference>
<dbReference type="InterPro" id="IPR000524">
    <property type="entry name" value="Tscrpt_reg_HTH_GntR"/>
</dbReference>
<dbReference type="Proteomes" id="UP001142372">
    <property type="component" value="Unassembled WGS sequence"/>
</dbReference>
<comment type="caution">
    <text evidence="5">The sequence shown here is derived from an EMBL/GenBank/DDBJ whole genome shotgun (WGS) entry which is preliminary data.</text>
</comment>
<dbReference type="GO" id="GO:0003677">
    <property type="term" value="F:DNA binding"/>
    <property type="evidence" value="ECO:0007669"/>
    <property type="project" value="UniProtKB-KW"/>
</dbReference>
<dbReference type="AlphaFoldDB" id="A0A9W6H5T0"/>
<dbReference type="Gene3D" id="3.40.1410.10">
    <property type="entry name" value="Chorismate lyase-like"/>
    <property type="match status" value="1"/>
</dbReference>
<dbReference type="InterPro" id="IPR050679">
    <property type="entry name" value="Bact_HTH_transcr_reg"/>
</dbReference>
<reference evidence="5" key="1">
    <citation type="journal article" date="2014" name="Int. J. Syst. Evol. Microbiol.">
        <title>Complete genome sequence of Corynebacterium casei LMG S-19264T (=DSM 44701T), isolated from a smear-ripened cheese.</title>
        <authorList>
            <consortium name="US DOE Joint Genome Institute (JGI-PGF)"/>
            <person name="Walter F."/>
            <person name="Albersmeier A."/>
            <person name="Kalinowski J."/>
            <person name="Ruckert C."/>
        </authorList>
    </citation>
    <scope>NUCLEOTIDE SEQUENCE</scope>
    <source>
        <strain evidence="5">VKM Ac-1401</strain>
    </source>
</reference>
<proteinExistence type="predicted"/>
<keyword evidence="3" id="KW-0804">Transcription</keyword>
<dbReference type="SUPFAM" id="SSF64288">
    <property type="entry name" value="Chorismate lyase-like"/>
    <property type="match status" value="1"/>
</dbReference>
<dbReference type="SMART" id="SM00345">
    <property type="entry name" value="HTH_GNTR"/>
    <property type="match status" value="1"/>
</dbReference>
<sequence length="253" mass="27651">MSESDGSLPRTLFMDLDHSGPVPLYFQVATRIETAILDGELPPGSRLENEIALGERLGLSRPTVRRAIQELVDKGLLVRRRGIGTQVVHGPVTRKVELTSLYDDLAGGGQQPTTTVLLHEIVPAGPRVASTLNLEENAPVLHVRRLRSADGVPVGILENYLPNAFFDITEADLAEHGLYQLMRGRGTTMRVARQTIGARRASGDESALLEIDDGGPVLTMDRTAYDNSGSAVEFGHHCYRPDLYSFEITLVDK</sequence>
<dbReference type="GO" id="GO:0045892">
    <property type="term" value="P:negative regulation of DNA-templated transcription"/>
    <property type="evidence" value="ECO:0007669"/>
    <property type="project" value="TreeGrafter"/>
</dbReference>
<dbReference type="InterPro" id="IPR036390">
    <property type="entry name" value="WH_DNA-bd_sf"/>
</dbReference>
<dbReference type="InterPro" id="IPR011663">
    <property type="entry name" value="UTRA"/>
</dbReference>
<evidence type="ECO:0000256" key="1">
    <source>
        <dbReference type="ARBA" id="ARBA00023015"/>
    </source>
</evidence>
<dbReference type="PANTHER" id="PTHR44846">
    <property type="entry name" value="MANNOSYL-D-GLYCERATE TRANSPORT/METABOLISM SYSTEM REPRESSOR MNGR-RELATED"/>
    <property type="match status" value="1"/>
</dbReference>
<protein>
    <submittedName>
        <fullName evidence="5">Transcriptional regulator</fullName>
    </submittedName>
</protein>
<keyword evidence="1" id="KW-0805">Transcription regulation</keyword>
<feature type="domain" description="HTH gntR-type" evidence="4">
    <location>
        <begin position="22"/>
        <end position="90"/>
    </location>
</feature>
<evidence type="ECO:0000256" key="2">
    <source>
        <dbReference type="ARBA" id="ARBA00023125"/>
    </source>
</evidence>
<dbReference type="SUPFAM" id="SSF46785">
    <property type="entry name" value="Winged helix' DNA-binding domain"/>
    <property type="match status" value="1"/>
</dbReference>
<dbReference type="SMART" id="SM00866">
    <property type="entry name" value="UTRA"/>
    <property type="match status" value="1"/>
</dbReference>
<dbReference type="InterPro" id="IPR036388">
    <property type="entry name" value="WH-like_DNA-bd_sf"/>
</dbReference>
<gene>
    <name evidence="5" type="ORF">GCM10017584_00540</name>
</gene>
<dbReference type="Pfam" id="PF00392">
    <property type="entry name" value="GntR"/>
    <property type="match status" value="1"/>
</dbReference>
<dbReference type="Pfam" id="PF07702">
    <property type="entry name" value="UTRA"/>
    <property type="match status" value="1"/>
</dbReference>
<evidence type="ECO:0000259" key="4">
    <source>
        <dbReference type="PROSITE" id="PS50949"/>
    </source>
</evidence>
<name>A0A9W6H5T0_9MICO</name>
<accession>A0A9W6H5T0</accession>
<dbReference type="PROSITE" id="PS50949">
    <property type="entry name" value="HTH_GNTR"/>
    <property type="match status" value="1"/>
</dbReference>
<dbReference type="EMBL" id="BSEN01000001">
    <property type="protein sequence ID" value="GLJ74481.1"/>
    <property type="molecule type" value="Genomic_DNA"/>
</dbReference>
<dbReference type="PRINTS" id="PR00035">
    <property type="entry name" value="HTHGNTR"/>
</dbReference>
<organism evidence="5 6">
    <name type="scientific">Leifsonia poae</name>
    <dbReference type="NCBI Taxonomy" id="110933"/>
    <lineage>
        <taxon>Bacteria</taxon>
        <taxon>Bacillati</taxon>
        <taxon>Actinomycetota</taxon>
        <taxon>Actinomycetes</taxon>
        <taxon>Micrococcales</taxon>
        <taxon>Microbacteriaceae</taxon>
        <taxon>Leifsonia</taxon>
    </lineage>
</organism>
<dbReference type="RefSeq" id="WP_271175195.1">
    <property type="nucleotide sequence ID" value="NZ_BAAAJO010000001.1"/>
</dbReference>
<reference evidence="5" key="2">
    <citation type="submission" date="2023-01" db="EMBL/GenBank/DDBJ databases">
        <authorList>
            <person name="Sun Q."/>
            <person name="Evtushenko L."/>
        </authorList>
    </citation>
    <scope>NUCLEOTIDE SEQUENCE</scope>
    <source>
        <strain evidence="5">VKM Ac-1401</strain>
    </source>
</reference>
<dbReference type="PANTHER" id="PTHR44846:SF17">
    <property type="entry name" value="GNTR-FAMILY TRANSCRIPTIONAL REGULATOR"/>
    <property type="match status" value="1"/>
</dbReference>
<keyword evidence="6" id="KW-1185">Reference proteome</keyword>
<evidence type="ECO:0000313" key="6">
    <source>
        <dbReference type="Proteomes" id="UP001142372"/>
    </source>
</evidence>
<keyword evidence="2" id="KW-0238">DNA-binding</keyword>
<dbReference type="InterPro" id="IPR028978">
    <property type="entry name" value="Chorismate_lyase_/UTRA_dom_sf"/>
</dbReference>
<dbReference type="GO" id="GO:0003700">
    <property type="term" value="F:DNA-binding transcription factor activity"/>
    <property type="evidence" value="ECO:0007669"/>
    <property type="project" value="InterPro"/>
</dbReference>
<dbReference type="CDD" id="cd07377">
    <property type="entry name" value="WHTH_GntR"/>
    <property type="match status" value="1"/>
</dbReference>
<evidence type="ECO:0000313" key="5">
    <source>
        <dbReference type="EMBL" id="GLJ74481.1"/>
    </source>
</evidence>
<evidence type="ECO:0000256" key="3">
    <source>
        <dbReference type="ARBA" id="ARBA00023163"/>
    </source>
</evidence>